<evidence type="ECO:0000313" key="1">
    <source>
        <dbReference type="EMBL" id="GAF70685.1"/>
    </source>
</evidence>
<proteinExistence type="predicted"/>
<comment type="caution">
    <text evidence="1">The sequence shown here is derived from an EMBL/GenBank/DDBJ whole genome shotgun (WGS) entry which is preliminary data.</text>
</comment>
<accession>X0T3Q2</accession>
<dbReference type="Gene3D" id="1.10.10.60">
    <property type="entry name" value="Homeodomain-like"/>
    <property type="match status" value="1"/>
</dbReference>
<dbReference type="EMBL" id="BARS01003953">
    <property type="protein sequence ID" value="GAF70685.1"/>
    <property type="molecule type" value="Genomic_DNA"/>
</dbReference>
<feature type="non-terminal residue" evidence="1">
    <location>
        <position position="1"/>
    </location>
</feature>
<name>X0T3Q2_9ZZZZ</name>
<sequence>RPEFALRELRIYIMRDPMLRTRFQEARDISSEYSHDRLIKEAKGGDGEIPDEVQRSALVVKTMMWQIEKMSPERYGPRQQVDVTHTYDISKAMERAQLRLEQSRAEKVINGEFREET</sequence>
<dbReference type="Pfam" id="PF20901">
    <property type="entry name" value="Sf6_terminase"/>
    <property type="match status" value="1"/>
</dbReference>
<protein>
    <submittedName>
        <fullName evidence="1">Uncharacterized protein</fullName>
    </submittedName>
</protein>
<dbReference type="InterPro" id="IPR048683">
    <property type="entry name" value="Sf6_terminase"/>
</dbReference>
<reference evidence="1" key="1">
    <citation type="journal article" date="2014" name="Front. Microbiol.">
        <title>High frequency of phylogenetically diverse reductive dehalogenase-homologous genes in deep subseafloor sedimentary metagenomes.</title>
        <authorList>
            <person name="Kawai M."/>
            <person name="Futagami T."/>
            <person name="Toyoda A."/>
            <person name="Takaki Y."/>
            <person name="Nishi S."/>
            <person name="Hori S."/>
            <person name="Arai W."/>
            <person name="Tsubouchi T."/>
            <person name="Morono Y."/>
            <person name="Uchiyama I."/>
            <person name="Ito T."/>
            <person name="Fujiyama A."/>
            <person name="Inagaki F."/>
            <person name="Takami H."/>
        </authorList>
    </citation>
    <scope>NUCLEOTIDE SEQUENCE</scope>
    <source>
        <strain evidence="1">Expedition CK06-06</strain>
    </source>
</reference>
<gene>
    <name evidence="1" type="ORF">S01H1_07687</name>
</gene>
<organism evidence="1">
    <name type="scientific">marine sediment metagenome</name>
    <dbReference type="NCBI Taxonomy" id="412755"/>
    <lineage>
        <taxon>unclassified sequences</taxon>
        <taxon>metagenomes</taxon>
        <taxon>ecological metagenomes</taxon>
    </lineage>
</organism>
<dbReference type="AlphaFoldDB" id="X0T3Q2"/>